<dbReference type="GO" id="GO:0040008">
    <property type="term" value="P:regulation of growth"/>
    <property type="evidence" value="ECO:0007669"/>
    <property type="project" value="UniProtKB-ARBA"/>
</dbReference>
<proteinExistence type="inferred from homology"/>
<comment type="subcellular location">
    <subcellularLocation>
        <location evidence="1">Secreted</location>
    </subcellularLocation>
</comment>
<dbReference type="PANTHER" id="PTHR33136:SF89">
    <property type="entry name" value="PROTEIN RALF-LIKE 19"/>
    <property type="match status" value="1"/>
</dbReference>
<evidence type="ECO:0000256" key="1">
    <source>
        <dbReference type="ARBA" id="ARBA00004613"/>
    </source>
</evidence>
<keyword evidence="6" id="KW-1015">Disulfide bond</keyword>
<sequence>MLLAISVAPLSTPPLLFTESLHHQSCCSPSPCSIFSTIAASSAVPPAFHLATANRVDPALGTSPRANHREALDDAERPRHRYHRESGPNSWDRSRRYEAYEIQRLGLERPQAEEDLYNPFELDERNEDEDRIVSEKRDYYCSELVVADVGRCCVMLAGAGSLNNNDENISSCNGLSGDCLSYSDDEDENDINVNDNEDDGAVRYISYEPLKTNIIPCGERGNSYSNCGRSRQANPYTRGGSYITHCAFQ</sequence>
<evidence type="ECO:0000256" key="2">
    <source>
        <dbReference type="ARBA" id="ARBA00009178"/>
    </source>
</evidence>
<comment type="caution">
    <text evidence="8">The sequence shown here is derived from an EMBL/GenBank/DDBJ whole genome shotgun (WGS) entry which is preliminary data.</text>
</comment>
<gene>
    <name evidence="8" type="ORF">M0R45_009466</name>
</gene>
<feature type="compositionally biased region" description="Basic and acidic residues" evidence="7">
    <location>
        <begin position="67"/>
        <end position="77"/>
    </location>
</feature>
<dbReference type="GO" id="GO:0019722">
    <property type="term" value="P:calcium-mediated signaling"/>
    <property type="evidence" value="ECO:0007669"/>
    <property type="project" value="TreeGrafter"/>
</dbReference>
<keyword evidence="4" id="KW-0372">Hormone</keyword>
<dbReference type="GO" id="GO:0005576">
    <property type="term" value="C:extracellular region"/>
    <property type="evidence" value="ECO:0007669"/>
    <property type="project" value="UniProtKB-SubCell"/>
</dbReference>
<dbReference type="Proteomes" id="UP001457282">
    <property type="component" value="Unassembled WGS sequence"/>
</dbReference>
<dbReference type="GO" id="GO:0005179">
    <property type="term" value="F:hormone activity"/>
    <property type="evidence" value="ECO:0007669"/>
    <property type="project" value="UniProtKB-KW"/>
</dbReference>
<evidence type="ECO:0000256" key="4">
    <source>
        <dbReference type="ARBA" id="ARBA00022702"/>
    </source>
</evidence>
<comment type="similarity">
    <text evidence="2">Belongs to the plant rapid alkalinization factor (RALF) family.</text>
</comment>
<keyword evidence="3" id="KW-0964">Secreted</keyword>
<evidence type="ECO:0000256" key="3">
    <source>
        <dbReference type="ARBA" id="ARBA00022525"/>
    </source>
</evidence>
<dbReference type="Pfam" id="PF05498">
    <property type="entry name" value="RALF"/>
    <property type="match status" value="1"/>
</dbReference>
<dbReference type="AlphaFoldDB" id="A0AAW1Y6M5"/>
<organism evidence="8 9">
    <name type="scientific">Rubus argutus</name>
    <name type="common">Southern blackberry</name>
    <dbReference type="NCBI Taxonomy" id="59490"/>
    <lineage>
        <taxon>Eukaryota</taxon>
        <taxon>Viridiplantae</taxon>
        <taxon>Streptophyta</taxon>
        <taxon>Embryophyta</taxon>
        <taxon>Tracheophyta</taxon>
        <taxon>Spermatophyta</taxon>
        <taxon>Magnoliopsida</taxon>
        <taxon>eudicotyledons</taxon>
        <taxon>Gunneridae</taxon>
        <taxon>Pentapetalae</taxon>
        <taxon>rosids</taxon>
        <taxon>fabids</taxon>
        <taxon>Rosales</taxon>
        <taxon>Rosaceae</taxon>
        <taxon>Rosoideae</taxon>
        <taxon>Rosoideae incertae sedis</taxon>
        <taxon>Rubus</taxon>
    </lineage>
</organism>
<dbReference type="GO" id="GO:0009506">
    <property type="term" value="C:plasmodesma"/>
    <property type="evidence" value="ECO:0007669"/>
    <property type="project" value="TreeGrafter"/>
</dbReference>
<accession>A0AAW1Y6M5</accession>
<keyword evidence="9" id="KW-1185">Reference proteome</keyword>
<protein>
    <submittedName>
        <fullName evidence="8">Uncharacterized protein</fullName>
    </submittedName>
</protein>
<dbReference type="PANTHER" id="PTHR33136">
    <property type="entry name" value="RAPID ALKALINIZATION FACTOR-LIKE"/>
    <property type="match status" value="1"/>
</dbReference>
<dbReference type="EMBL" id="JBEDUW010000002">
    <property type="protein sequence ID" value="KAK9943874.1"/>
    <property type="molecule type" value="Genomic_DNA"/>
</dbReference>
<evidence type="ECO:0000256" key="7">
    <source>
        <dbReference type="SAM" id="MobiDB-lite"/>
    </source>
</evidence>
<evidence type="ECO:0000256" key="6">
    <source>
        <dbReference type="ARBA" id="ARBA00023157"/>
    </source>
</evidence>
<evidence type="ECO:0000256" key="5">
    <source>
        <dbReference type="ARBA" id="ARBA00022729"/>
    </source>
</evidence>
<reference evidence="8 9" key="1">
    <citation type="journal article" date="2023" name="G3 (Bethesda)">
        <title>A chromosome-length genome assembly and annotation of blackberry (Rubus argutus, cv. 'Hillquist').</title>
        <authorList>
            <person name="Bruna T."/>
            <person name="Aryal R."/>
            <person name="Dudchenko O."/>
            <person name="Sargent D.J."/>
            <person name="Mead D."/>
            <person name="Buti M."/>
            <person name="Cavallini A."/>
            <person name="Hytonen T."/>
            <person name="Andres J."/>
            <person name="Pham M."/>
            <person name="Weisz D."/>
            <person name="Mascagni F."/>
            <person name="Usai G."/>
            <person name="Natali L."/>
            <person name="Bassil N."/>
            <person name="Fernandez G.E."/>
            <person name="Lomsadze A."/>
            <person name="Armour M."/>
            <person name="Olukolu B."/>
            <person name="Poorten T."/>
            <person name="Britton C."/>
            <person name="Davik J."/>
            <person name="Ashrafi H."/>
            <person name="Aiden E.L."/>
            <person name="Borodovsky M."/>
            <person name="Worthington M."/>
        </authorList>
    </citation>
    <scope>NUCLEOTIDE SEQUENCE [LARGE SCALE GENOMIC DNA]</scope>
    <source>
        <strain evidence="8">PI 553951</strain>
    </source>
</reference>
<dbReference type="InterPro" id="IPR008801">
    <property type="entry name" value="RALF"/>
</dbReference>
<keyword evidence="5" id="KW-0732">Signal</keyword>
<name>A0AAW1Y6M5_RUBAR</name>
<evidence type="ECO:0000313" key="9">
    <source>
        <dbReference type="Proteomes" id="UP001457282"/>
    </source>
</evidence>
<feature type="region of interest" description="Disordered" evidence="7">
    <location>
        <begin position="58"/>
        <end position="90"/>
    </location>
</feature>
<evidence type="ECO:0000313" key="8">
    <source>
        <dbReference type="EMBL" id="KAK9943874.1"/>
    </source>
</evidence>